<sequence>MILTLKMDTDELYGEDGIDFESLLTTSLKTEIIRESKKNLASEKFADFAKLASDTIIADIKLRMENFLSEEISLTEGWGKPTFVGSIEDLIKKRFDDVLLRPVDSSGQTIQGCTSSGRTWVEWAIEKRLEETKNNLLKEYQSKIINETSKAIKEKIIQMKDMAIKEQVDSAFASILTKTSA</sequence>
<name>A0A6M3LVJ9_9ZZZZ</name>
<dbReference type="EMBL" id="MT143450">
    <property type="protein sequence ID" value="QJA96961.1"/>
    <property type="molecule type" value="Genomic_DNA"/>
</dbReference>
<gene>
    <name evidence="1" type="ORF">MM415B06967_0002</name>
</gene>
<reference evidence="1" key="1">
    <citation type="submission" date="2020-03" db="EMBL/GenBank/DDBJ databases">
        <title>The deep terrestrial virosphere.</title>
        <authorList>
            <person name="Holmfeldt K."/>
            <person name="Nilsson E."/>
            <person name="Simone D."/>
            <person name="Lopez-Fernandez M."/>
            <person name="Wu X."/>
            <person name="de Brujin I."/>
            <person name="Lundin D."/>
            <person name="Andersson A."/>
            <person name="Bertilsson S."/>
            <person name="Dopson M."/>
        </authorList>
    </citation>
    <scope>NUCLEOTIDE SEQUENCE</scope>
    <source>
        <strain evidence="1">MM415B06967</strain>
    </source>
</reference>
<proteinExistence type="predicted"/>
<dbReference type="AlphaFoldDB" id="A0A6M3LVJ9"/>
<organism evidence="1">
    <name type="scientific">viral metagenome</name>
    <dbReference type="NCBI Taxonomy" id="1070528"/>
    <lineage>
        <taxon>unclassified sequences</taxon>
        <taxon>metagenomes</taxon>
        <taxon>organismal metagenomes</taxon>
    </lineage>
</organism>
<accession>A0A6M3LVJ9</accession>
<protein>
    <submittedName>
        <fullName evidence="1">Uncharacterized protein</fullName>
    </submittedName>
</protein>
<evidence type="ECO:0000313" key="1">
    <source>
        <dbReference type="EMBL" id="QJA96961.1"/>
    </source>
</evidence>